<dbReference type="PANTHER" id="PTHR33053">
    <property type="entry name" value="PROTEIN, PUTATIVE-RELATED"/>
    <property type="match status" value="1"/>
</dbReference>
<dbReference type="EMBL" id="JAIZAY010000001">
    <property type="protein sequence ID" value="KAJ8048505.1"/>
    <property type="molecule type" value="Genomic_DNA"/>
</dbReference>
<dbReference type="PANTHER" id="PTHR33053:SF24">
    <property type="entry name" value="TRANSPOSASE DOMAIN-CONTAINING PROTEIN"/>
    <property type="match status" value="1"/>
</dbReference>
<accession>A0A9Q1CP66</accession>
<dbReference type="Proteomes" id="UP001152320">
    <property type="component" value="Chromosome 1"/>
</dbReference>
<evidence type="ECO:0008006" key="3">
    <source>
        <dbReference type="Google" id="ProtNLM"/>
    </source>
</evidence>
<keyword evidence="2" id="KW-1185">Reference proteome</keyword>
<evidence type="ECO:0000313" key="2">
    <source>
        <dbReference type="Proteomes" id="UP001152320"/>
    </source>
</evidence>
<gene>
    <name evidence="1" type="ORF">HOLleu_00849</name>
</gene>
<reference evidence="1" key="1">
    <citation type="submission" date="2021-10" db="EMBL/GenBank/DDBJ databases">
        <title>Tropical sea cucumber genome reveals ecological adaptation and Cuvierian tubules defense mechanism.</title>
        <authorList>
            <person name="Chen T."/>
        </authorList>
    </citation>
    <scope>NUCLEOTIDE SEQUENCE</scope>
    <source>
        <strain evidence="1">Nanhai2018</strain>
        <tissue evidence="1">Muscle</tissue>
    </source>
</reference>
<organism evidence="1 2">
    <name type="scientific">Holothuria leucospilota</name>
    <name type="common">Black long sea cucumber</name>
    <name type="synonym">Mertensiothuria leucospilota</name>
    <dbReference type="NCBI Taxonomy" id="206669"/>
    <lineage>
        <taxon>Eukaryota</taxon>
        <taxon>Metazoa</taxon>
        <taxon>Echinodermata</taxon>
        <taxon>Eleutherozoa</taxon>
        <taxon>Echinozoa</taxon>
        <taxon>Holothuroidea</taxon>
        <taxon>Aspidochirotacea</taxon>
        <taxon>Aspidochirotida</taxon>
        <taxon>Holothuriidae</taxon>
        <taxon>Holothuria</taxon>
    </lineage>
</organism>
<protein>
    <recommendedName>
        <fullName evidence="3">Transposase domain-containing protein</fullName>
    </recommendedName>
</protein>
<dbReference type="OrthoDB" id="10028922at2759"/>
<dbReference type="AlphaFoldDB" id="A0A9Q1CP66"/>
<proteinExistence type="predicted"/>
<name>A0A9Q1CP66_HOLLE</name>
<evidence type="ECO:0000313" key="1">
    <source>
        <dbReference type="EMBL" id="KAJ8048505.1"/>
    </source>
</evidence>
<sequence>MEFTLCDRQKRRRIIAEVNQHIDNIIRESVERQEVDVDDTVPARNFRPLINQQGAVHCNLRPENTVTEQVDPPATGNELQVHVEQQVNEQVNLSAENTLPERIDPLDITGDELHVHDEEELATFSLHEESECELEFPRLEDYRSDSSASSDEYFDIDLNDELAKWATDHNITHLAVNDLLKILGKSHPELPRHSRTLLLRNTKFVTKSVSGGLTKPCDLNFLNEFVADACALQNYGFVYKSHHFNVTITSVICDAPARALIKNVKGHTGYSGCDRCIQRGVWLDKVTFPETNATLRTDTSFSSMMDEEHHQGPTLLSRMNIGMVTSFPLDYMHLVCLGVMRRLLKFWTKGPLRNRLGPRVVNGISEKLLSLRSFIPVEFARKPRSLKDLDRWKATEFRQYLLYTGPLVLRNSLPNSLYHHFMLFSVGIFLLLNADYCVEYNQYAHELLVMFVEHYGKLYGRDMITYNVHGLVHLSEDAKQFGPLDSISCFPFENFLGQLKRMVRKPCSPLEQVVRRLSEHHPEIPCEQKKHSLRKPHFDGPIPRNVVVTRQYKELQTENYVVNISSGNNCIQVGSDIAIVHNYCIVGEVSTVVYERFAVKHDFYSYPLLSSKLGVYKVSRPTGIMQHTPVTNILKKYTSFPFGDSYIAFPLLHC</sequence>
<comment type="caution">
    <text evidence="1">The sequence shown here is derived from an EMBL/GenBank/DDBJ whole genome shotgun (WGS) entry which is preliminary data.</text>
</comment>